<evidence type="ECO:0000313" key="3">
    <source>
        <dbReference type="Proteomes" id="UP000006322"/>
    </source>
</evidence>
<dbReference type="STRING" id="1129793.GPLA_2274"/>
<reference evidence="3" key="1">
    <citation type="journal article" date="2014" name="Environ. Microbiol.">
        <title>Comparative genomics of the marine bacterial genus Glaciecola reveals the high degree of genomic diversity and genomic characteristic for cold adaptation.</title>
        <authorList>
            <person name="Qin Q.L."/>
            <person name="Xie B.B."/>
            <person name="Yu Y."/>
            <person name="Shu Y.L."/>
            <person name="Rong J.C."/>
            <person name="Zhang Y.J."/>
            <person name="Zhao D.L."/>
            <person name="Chen X.L."/>
            <person name="Zhang X.Y."/>
            <person name="Chen B."/>
            <person name="Zhou B.C."/>
            <person name="Zhang Y.Z."/>
        </authorList>
    </citation>
    <scope>NUCLEOTIDE SEQUENCE [LARGE SCALE GENOMIC DNA]</scope>
    <source>
        <strain evidence="3">LMG 21857</strain>
    </source>
</reference>
<dbReference type="EMBL" id="BAER01000049">
    <property type="protein sequence ID" value="GAC33179.1"/>
    <property type="molecule type" value="Genomic_DNA"/>
</dbReference>
<accession>K6YKE1</accession>
<dbReference type="RefSeq" id="WP_007104962.1">
    <property type="nucleotide sequence ID" value="NZ_BAER01000049.1"/>
</dbReference>
<sequence>MGGKIGEQIDAQYRDALKVQRLSRAQLTEVLVDLKARIGGDFYVVDETPGKIVFGNTHCPFGASVFDRPALCMMTSNVFGVIAAENTGYAKVSIDESIAKNHDHCKVTVHLSPDDSAVGREYYSSD</sequence>
<keyword evidence="3" id="KW-1185">Reference proteome</keyword>
<comment type="caution">
    <text evidence="2">The sequence shown here is derived from an EMBL/GenBank/DDBJ whole genome shotgun (WGS) entry which is preliminary data.</text>
</comment>
<evidence type="ECO:0000313" key="2">
    <source>
        <dbReference type="EMBL" id="GAC33179.1"/>
    </source>
</evidence>
<gene>
    <name evidence="2" type="ORF">GPLA_2274</name>
</gene>
<dbReference type="InterPro" id="IPR041359">
    <property type="entry name" value="MetOD1"/>
</dbReference>
<protein>
    <recommendedName>
        <fullName evidence="1">Metanogen output domain-containing protein</fullName>
    </recommendedName>
</protein>
<feature type="domain" description="Metanogen output" evidence="1">
    <location>
        <begin position="3"/>
        <end position="109"/>
    </location>
</feature>
<name>K6YKE1_9ALTE</name>
<evidence type="ECO:0000259" key="1">
    <source>
        <dbReference type="Pfam" id="PF18546"/>
    </source>
</evidence>
<dbReference type="AlphaFoldDB" id="K6YKE1"/>
<organism evidence="2 3">
    <name type="scientific">Paraglaciecola polaris LMG 21857</name>
    <dbReference type="NCBI Taxonomy" id="1129793"/>
    <lineage>
        <taxon>Bacteria</taxon>
        <taxon>Pseudomonadati</taxon>
        <taxon>Pseudomonadota</taxon>
        <taxon>Gammaproteobacteria</taxon>
        <taxon>Alteromonadales</taxon>
        <taxon>Alteromonadaceae</taxon>
        <taxon>Paraglaciecola</taxon>
    </lineage>
</organism>
<proteinExistence type="predicted"/>
<dbReference type="Proteomes" id="UP000006322">
    <property type="component" value="Unassembled WGS sequence"/>
</dbReference>
<dbReference type="Pfam" id="PF18546">
    <property type="entry name" value="MetOD1"/>
    <property type="match status" value="1"/>
</dbReference>